<dbReference type="Pfam" id="PF13639">
    <property type="entry name" value="zf-RING_2"/>
    <property type="match status" value="1"/>
</dbReference>
<keyword evidence="7" id="KW-0862">Zinc</keyword>
<dbReference type="PANTHER" id="PTHR15710">
    <property type="entry name" value="E3 UBIQUITIN-PROTEIN LIGASE PRAJA"/>
    <property type="match status" value="1"/>
</dbReference>
<dbReference type="CDD" id="cd16454">
    <property type="entry name" value="RING-H2_PA-TM-RING"/>
    <property type="match status" value="1"/>
</dbReference>
<dbReference type="SMART" id="SM00184">
    <property type="entry name" value="RING"/>
    <property type="match status" value="1"/>
</dbReference>
<evidence type="ECO:0000256" key="6">
    <source>
        <dbReference type="ARBA" id="ARBA00022786"/>
    </source>
</evidence>
<evidence type="ECO:0000256" key="1">
    <source>
        <dbReference type="ARBA" id="ARBA00000900"/>
    </source>
</evidence>
<keyword evidence="3" id="KW-0808">Transferase</keyword>
<dbReference type="PANTHER" id="PTHR15710:SF242">
    <property type="entry name" value="OS06G0633500 PROTEIN"/>
    <property type="match status" value="1"/>
</dbReference>
<evidence type="ECO:0000256" key="2">
    <source>
        <dbReference type="ARBA" id="ARBA00012483"/>
    </source>
</evidence>
<feature type="compositionally biased region" description="Gly residues" evidence="9">
    <location>
        <begin position="363"/>
        <end position="374"/>
    </location>
</feature>
<dbReference type="InterPro" id="IPR039525">
    <property type="entry name" value="RNF126-like_zinc-ribbon"/>
</dbReference>
<dbReference type="Proteomes" id="UP000834106">
    <property type="component" value="Chromosome 22"/>
</dbReference>
<evidence type="ECO:0000256" key="3">
    <source>
        <dbReference type="ARBA" id="ARBA00022679"/>
    </source>
</evidence>
<dbReference type="InterPro" id="IPR001841">
    <property type="entry name" value="Znf_RING"/>
</dbReference>
<sequence length="374" mass="41560">MADTPTDQSSTQTRAPSGSDPDLLQYWCYHCDKRVSIETLADLPDVICYECKNGFVELISAATVPSPADAPTHVGSDHIDDPNFGNQFIQVLRLIAEAAREEDAPPPPPSEHADPSDDDYLRIELDGWVDDDDDDDEHSVEVHEDANHEQEEDNENQVRSEDENEEGNEVNENRSEDEEDEMRRRRRDVLRLRLREFAARAASRRNRILDWAEILMGLEDHSIELRLQVPESDNFFGNPGDYVDAAGYEALLQNLAESDSGGRKGAPPASKATVEGLENVLVEKEEESLVCAICKDSVNVGEMARKLPCGHGYHGDCIVPWLGSRNTCPVCRFELPTDDPEYEEERKKRVVVAGLRAPSSSSSGGGGSYNSGFD</sequence>
<dbReference type="GO" id="GO:0061630">
    <property type="term" value="F:ubiquitin protein ligase activity"/>
    <property type="evidence" value="ECO:0007669"/>
    <property type="project" value="UniProtKB-EC"/>
</dbReference>
<protein>
    <recommendedName>
        <fullName evidence="2">RING-type E3 ubiquitin transferase</fullName>
        <ecNumber evidence="2">2.3.2.27</ecNumber>
    </recommendedName>
</protein>
<gene>
    <name evidence="11" type="ORF">FPE_LOCUS33960</name>
</gene>
<name>A0AAD2AEC5_9LAMI</name>
<dbReference type="EC" id="2.3.2.27" evidence="2"/>
<evidence type="ECO:0000313" key="12">
    <source>
        <dbReference type="Proteomes" id="UP000834106"/>
    </source>
</evidence>
<reference evidence="11" key="1">
    <citation type="submission" date="2023-05" db="EMBL/GenBank/DDBJ databases">
        <authorList>
            <person name="Huff M."/>
        </authorList>
    </citation>
    <scope>NUCLEOTIDE SEQUENCE</scope>
</reference>
<feature type="region of interest" description="Disordered" evidence="9">
    <location>
        <begin position="353"/>
        <end position="374"/>
    </location>
</feature>
<dbReference type="InterPro" id="IPR013083">
    <property type="entry name" value="Znf_RING/FYVE/PHD"/>
</dbReference>
<keyword evidence="6" id="KW-0833">Ubl conjugation pathway</keyword>
<dbReference type="GO" id="GO:0008270">
    <property type="term" value="F:zinc ion binding"/>
    <property type="evidence" value="ECO:0007669"/>
    <property type="project" value="UniProtKB-KW"/>
</dbReference>
<evidence type="ECO:0000256" key="4">
    <source>
        <dbReference type="ARBA" id="ARBA00022723"/>
    </source>
</evidence>
<dbReference type="FunFam" id="3.30.40.10:FF:000022">
    <property type="entry name" value="E3 ubiquitin-protein ligase RING1-like"/>
    <property type="match status" value="1"/>
</dbReference>
<evidence type="ECO:0000256" key="8">
    <source>
        <dbReference type="PROSITE-ProRule" id="PRU00175"/>
    </source>
</evidence>
<keyword evidence="5 8" id="KW-0863">Zinc-finger</keyword>
<comment type="catalytic activity">
    <reaction evidence="1">
        <text>S-ubiquitinyl-[E2 ubiquitin-conjugating enzyme]-L-cysteine + [acceptor protein]-L-lysine = [E2 ubiquitin-conjugating enzyme]-L-cysteine + N(6)-ubiquitinyl-[acceptor protein]-L-lysine.</text>
        <dbReference type="EC" id="2.3.2.27"/>
    </reaction>
</comment>
<dbReference type="PROSITE" id="PS50089">
    <property type="entry name" value="ZF_RING_2"/>
    <property type="match status" value="1"/>
</dbReference>
<organism evidence="11 12">
    <name type="scientific">Fraxinus pennsylvanica</name>
    <dbReference type="NCBI Taxonomy" id="56036"/>
    <lineage>
        <taxon>Eukaryota</taxon>
        <taxon>Viridiplantae</taxon>
        <taxon>Streptophyta</taxon>
        <taxon>Embryophyta</taxon>
        <taxon>Tracheophyta</taxon>
        <taxon>Spermatophyta</taxon>
        <taxon>Magnoliopsida</taxon>
        <taxon>eudicotyledons</taxon>
        <taxon>Gunneridae</taxon>
        <taxon>Pentapetalae</taxon>
        <taxon>asterids</taxon>
        <taxon>lamiids</taxon>
        <taxon>Lamiales</taxon>
        <taxon>Oleaceae</taxon>
        <taxon>Oleeae</taxon>
        <taxon>Fraxinus</taxon>
    </lineage>
</organism>
<proteinExistence type="predicted"/>
<keyword evidence="4" id="KW-0479">Metal-binding</keyword>
<feature type="region of interest" description="Disordered" evidence="9">
    <location>
        <begin position="128"/>
        <end position="184"/>
    </location>
</feature>
<evidence type="ECO:0000313" key="11">
    <source>
        <dbReference type="EMBL" id="CAI9786530.1"/>
    </source>
</evidence>
<evidence type="ECO:0000259" key="10">
    <source>
        <dbReference type="PROSITE" id="PS50089"/>
    </source>
</evidence>
<keyword evidence="12" id="KW-1185">Reference proteome</keyword>
<dbReference type="SUPFAM" id="SSF57850">
    <property type="entry name" value="RING/U-box"/>
    <property type="match status" value="1"/>
</dbReference>
<dbReference type="Gene3D" id="3.30.40.10">
    <property type="entry name" value="Zinc/RING finger domain, C3HC4 (zinc finger)"/>
    <property type="match status" value="1"/>
</dbReference>
<dbReference type="Pfam" id="PF14369">
    <property type="entry name" value="Zn_ribbon_19"/>
    <property type="match status" value="1"/>
</dbReference>
<dbReference type="EMBL" id="OU503057">
    <property type="protein sequence ID" value="CAI9786530.1"/>
    <property type="molecule type" value="Genomic_DNA"/>
</dbReference>
<feature type="compositionally biased region" description="Acidic residues" evidence="9">
    <location>
        <begin position="128"/>
        <end position="138"/>
    </location>
</feature>
<accession>A0AAD2AEC5</accession>
<evidence type="ECO:0000256" key="9">
    <source>
        <dbReference type="SAM" id="MobiDB-lite"/>
    </source>
</evidence>
<feature type="compositionally biased region" description="Basic and acidic residues" evidence="9">
    <location>
        <begin position="139"/>
        <end position="149"/>
    </location>
</feature>
<feature type="compositionally biased region" description="Acidic residues" evidence="9">
    <location>
        <begin position="162"/>
        <end position="180"/>
    </location>
</feature>
<evidence type="ECO:0000256" key="5">
    <source>
        <dbReference type="ARBA" id="ARBA00022771"/>
    </source>
</evidence>
<dbReference type="GO" id="GO:0016567">
    <property type="term" value="P:protein ubiquitination"/>
    <property type="evidence" value="ECO:0007669"/>
    <property type="project" value="TreeGrafter"/>
</dbReference>
<feature type="domain" description="RING-type" evidence="10">
    <location>
        <begin position="291"/>
        <end position="332"/>
    </location>
</feature>
<dbReference type="AlphaFoldDB" id="A0AAD2AEC5"/>
<dbReference type="GO" id="GO:0005737">
    <property type="term" value="C:cytoplasm"/>
    <property type="evidence" value="ECO:0007669"/>
    <property type="project" value="TreeGrafter"/>
</dbReference>
<evidence type="ECO:0000256" key="7">
    <source>
        <dbReference type="ARBA" id="ARBA00022833"/>
    </source>
</evidence>